<accession>A0A081AKK6</accession>
<name>A0A081AKK6_PHYNI</name>
<organism evidence="1 2">
    <name type="scientific">Phytophthora nicotianae P1976</name>
    <dbReference type="NCBI Taxonomy" id="1317066"/>
    <lineage>
        <taxon>Eukaryota</taxon>
        <taxon>Sar</taxon>
        <taxon>Stramenopiles</taxon>
        <taxon>Oomycota</taxon>
        <taxon>Peronosporomycetes</taxon>
        <taxon>Peronosporales</taxon>
        <taxon>Peronosporaceae</taxon>
        <taxon>Phytophthora</taxon>
    </lineage>
</organism>
<comment type="caution">
    <text evidence="1">The sequence shown here is derived from an EMBL/GenBank/DDBJ whole genome shotgun (WGS) entry which is preliminary data.</text>
</comment>
<dbReference type="Proteomes" id="UP000028582">
    <property type="component" value="Unassembled WGS sequence"/>
</dbReference>
<evidence type="ECO:0000313" key="2">
    <source>
        <dbReference type="Proteomes" id="UP000028582"/>
    </source>
</evidence>
<gene>
    <name evidence="1" type="ORF">F444_05866</name>
</gene>
<evidence type="ECO:0000313" key="1">
    <source>
        <dbReference type="EMBL" id="ETO79417.1"/>
    </source>
</evidence>
<protein>
    <submittedName>
        <fullName evidence="1">Uncharacterized protein</fullName>
    </submittedName>
</protein>
<reference evidence="1 2" key="1">
    <citation type="submission" date="2013-11" db="EMBL/GenBank/DDBJ databases">
        <title>The Genome Sequence of Phytophthora parasitica P1976.</title>
        <authorList>
            <consortium name="The Broad Institute Genomics Platform"/>
            <person name="Russ C."/>
            <person name="Tyler B."/>
            <person name="Panabieres F."/>
            <person name="Shan W."/>
            <person name="Tripathy S."/>
            <person name="Grunwald N."/>
            <person name="Machado M."/>
            <person name="Johnson C.S."/>
            <person name="Walker B."/>
            <person name="Young S."/>
            <person name="Zeng Q."/>
            <person name="Gargeya S."/>
            <person name="Fitzgerald M."/>
            <person name="Haas B."/>
            <person name="Abouelleil A."/>
            <person name="Allen A.W."/>
            <person name="Alvarado L."/>
            <person name="Arachchi H.M."/>
            <person name="Berlin A.M."/>
            <person name="Chapman S.B."/>
            <person name="Gainer-Dewar J."/>
            <person name="Goldberg J."/>
            <person name="Griggs A."/>
            <person name="Gujja S."/>
            <person name="Hansen M."/>
            <person name="Howarth C."/>
            <person name="Imamovic A."/>
            <person name="Ireland A."/>
            <person name="Larimer J."/>
            <person name="McCowan C."/>
            <person name="Murphy C."/>
            <person name="Pearson M."/>
            <person name="Poon T.W."/>
            <person name="Priest M."/>
            <person name="Roberts A."/>
            <person name="Saif S."/>
            <person name="Shea T."/>
            <person name="Sisk P."/>
            <person name="Sykes S."/>
            <person name="Wortman J."/>
            <person name="Nusbaum C."/>
            <person name="Birren B."/>
        </authorList>
    </citation>
    <scope>NUCLEOTIDE SEQUENCE [LARGE SCALE GENOMIC DNA]</scope>
    <source>
        <strain evidence="1 2">P1976</strain>
    </source>
</reference>
<proteinExistence type="predicted"/>
<dbReference type="EMBL" id="ANJA01001095">
    <property type="protein sequence ID" value="ETO79417.1"/>
    <property type="molecule type" value="Genomic_DNA"/>
</dbReference>
<sequence>MPNSGAADVRKAATGLFFEAGGVPGFTEVMDEGSGDISMGICNGKEEENLCFVTLEDTEKIPLRADWLRRHAR</sequence>
<dbReference type="AlphaFoldDB" id="A0A081AKK6"/>